<comment type="subcellular location">
    <subcellularLocation>
        <location evidence="1">Cell membrane</location>
        <topology evidence="1">Lipid-anchor</topology>
        <topology evidence="1">GPI-anchor</topology>
    </subcellularLocation>
</comment>
<dbReference type="EMBL" id="JAHRIP010085797">
    <property type="protein sequence ID" value="MEQ2314837.1"/>
    <property type="molecule type" value="Genomic_DNA"/>
</dbReference>
<sequence length="75" mass="7978">MESAMAVELSPWVEYEFRVVASNAIGTGDPSTPSRKVRTKEAVPAVAPSNVSGGNGRRHELVISWEVGPLPDSPC</sequence>
<evidence type="ECO:0000256" key="8">
    <source>
        <dbReference type="ARBA" id="ARBA00023157"/>
    </source>
</evidence>
<evidence type="ECO:0000256" key="2">
    <source>
        <dbReference type="ARBA" id="ARBA00009812"/>
    </source>
</evidence>
<evidence type="ECO:0000256" key="5">
    <source>
        <dbReference type="ARBA" id="ARBA00022729"/>
    </source>
</evidence>
<dbReference type="SUPFAM" id="SSF49265">
    <property type="entry name" value="Fibronectin type III"/>
    <property type="match status" value="1"/>
</dbReference>
<dbReference type="InterPro" id="IPR036116">
    <property type="entry name" value="FN3_sf"/>
</dbReference>
<keyword evidence="4" id="KW-0336">GPI-anchor</keyword>
<dbReference type="PANTHER" id="PTHR44170">
    <property type="entry name" value="PROTEIN SIDEKICK"/>
    <property type="match status" value="1"/>
</dbReference>
<evidence type="ECO:0000256" key="1">
    <source>
        <dbReference type="ARBA" id="ARBA00004609"/>
    </source>
</evidence>
<dbReference type="CDD" id="cd00063">
    <property type="entry name" value="FN3"/>
    <property type="match status" value="1"/>
</dbReference>
<reference evidence="13 14" key="1">
    <citation type="submission" date="2021-06" db="EMBL/GenBank/DDBJ databases">
        <authorList>
            <person name="Palmer J.M."/>
        </authorList>
    </citation>
    <scope>NUCLEOTIDE SEQUENCE [LARGE SCALE GENOMIC DNA]</scope>
    <source>
        <strain evidence="13 14">AS_MEX2019</strain>
        <tissue evidence="13">Muscle</tissue>
    </source>
</reference>
<evidence type="ECO:0000259" key="12">
    <source>
        <dbReference type="PROSITE" id="PS50853"/>
    </source>
</evidence>
<dbReference type="InterPro" id="IPR003961">
    <property type="entry name" value="FN3_dom"/>
</dbReference>
<keyword evidence="8" id="KW-1015">Disulfide bond</keyword>
<feature type="domain" description="Fibronectin type-III" evidence="12">
    <location>
        <begin position="1"/>
        <end position="42"/>
    </location>
</feature>
<organism evidence="13 14">
    <name type="scientific">Ameca splendens</name>
    <dbReference type="NCBI Taxonomy" id="208324"/>
    <lineage>
        <taxon>Eukaryota</taxon>
        <taxon>Metazoa</taxon>
        <taxon>Chordata</taxon>
        <taxon>Craniata</taxon>
        <taxon>Vertebrata</taxon>
        <taxon>Euteleostomi</taxon>
        <taxon>Actinopterygii</taxon>
        <taxon>Neopterygii</taxon>
        <taxon>Teleostei</taxon>
        <taxon>Neoteleostei</taxon>
        <taxon>Acanthomorphata</taxon>
        <taxon>Ovalentaria</taxon>
        <taxon>Atherinomorphae</taxon>
        <taxon>Cyprinodontiformes</taxon>
        <taxon>Goodeidae</taxon>
        <taxon>Ameca</taxon>
    </lineage>
</organism>
<evidence type="ECO:0000256" key="10">
    <source>
        <dbReference type="ARBA" id="ARBA00023288"/>
    </source>
</evidence>
<evidence type="ECO:0000313" key="13">
    <source>
        <dbReference type="EMBL" id="MEQ2314837.1"/>
    </source>
</evidence>
<keyword evidence="7" id="KW-0472">Membrane</keyword>
<dbReference type="Proteomes" id="UP001469553">
    <property type="component" value="Unassembled WGS sequence"/>
</dbReference>
<keyword evidence="3" id="KW-1003">Cell membrane</keyword>
<evidence type="ECO:0000256" key="3">
    <source>
        <dbReference type="ARBA" id="ARBA00022475"/>
    </source>
</evidence>
<feature type="region of interest" description="Disordered" evidence="11">
    <location>
        <begin position="24"/>
        <end position="57"/>
    </location>
</feature>
<keyword evidence="5" id="KW-0732">Signal</keyword>
<comment type="caution">
    <text evidence="13">The sequence shown here is derived from an EMBL/GenBank/DDBJ whole genome shotgun (WGS) entry which is preliminary data.</text>
</comment>
<gene>
    <name evidence="13" type="primary">CNTN5_2</name>
    <name evidence="13" type="ORF">AMECASPLE_016087</name>
</gene>
<keyword evidence="14" id="KW-1185">Reference proteome</keyword>
<evidence type="ECO:0000256" key="4">
    <source>
        <dbReference type="ARBA" id="ARBA00022622"/>
    </source>
</evidence>
<evidence type="ECO:0000256" key="6">
    <source>
        <dbReference type="ARBA" id="ARBA00022889"/>
    </source>
</evidence>
<keyword evidence="10" id="KW-0449">Lipoprotein</keyword>
<accession>A0ABV1A9U0</accession>
<evidence type="ECO:0000256" key="7">
    <source>
        <dbReference type="ARBA" id="ARBA00023136"/>
    </source>
</evidence>
<name>A0ABV1A9U0_9TELE</name>
<dbReference type="PROSITE" id="PS50853">
    <property type="entry name" value="FN3"/>
    <property type="match status" value="1"/>
</dbReference>
<dbReference type="PANTHER" id="PTHR44170:SF17">
    <property type="entry name" value="CONTACTIN-5"/>
    <property type="match status" value="1"/>
</dbReference>
<evidence type="ECO:0000313" key="14">
    <source>
        <dbReference type="Proteomes" id="UP001469553"/>
    </source>
</evidence>
<keyword evidence="9" id="KW-0325">Glycoprotein</keyword>
<comment type="similarity">
    <text evidence="2">Belongs to the immunoglobulin superfamily. Contactin family.</text>
</comment>
<dbReference type="InterPro" id="IPR013783">
    <property type="entry name" value="Ig-like_fold"/>
</dbReference>
<proteinExistence type="inferred from homology"/>
<keyword evidence="6" id="KW-0130">Cell adhesion</keyword>
<dbReference type="Gene3D" id="2.60.40.10">
    <property type="entry name" value="Immunoglobulins"/>
    <property type="match status" value="1"/>
</dbReference>
<evidence type="ECO:0000256" key="9">
    <source>
        <dbReference type="ARBA" id="ARBA00023180"/>
    </source>
</evidence>
<evidence type="ECO:0000256" key="11">
    <source>
        <dbReference type="SAM" id="MobiDB-lite"/>
    </source>
</evidence>
<protein>
    <submittedName>
        <fullName evidence="13">Contactin-5</fullName>
    </submittedName>
</protein>